<dbReference type="AlphaFoldDB" id="A0A1I5CX52"/>
<evidence type="ECO:0000256" key="3">
    <source>
        <dbReference type="ARBA" id="ARBA00023027"/>
    </source>
</evidence>
<evidence type="ECO:0000259" key="6">
    <source>
        <dbReference type="Pfam" id="PF02826"/>
    </source>
</evidence>
<keyword evidence="8" id="KW-1185">Reference proteome</keyword>
<dbReference type="GO" id="GO:0051287">
    <property type="term" value="F:NAD binding"/>
    <property type="evidence" value="ECO:0007669"/>
    <property type="project" value="InterPro"/>
</dbReference>
<comment type="similarity">
    <text evidence="1 4">Belongs to the D-isomer specific 2-hydroxyacid dehydrogenase family.</text>
</comment>
<dbReference type="InterPro" id="IPR006139">
    <property type="entry name" value="D-isomer_2_OHA_DH_cat_dom"/>
</dbReference>
<evidence type="ECO:0000259" key="5">
    <source>
        <dbReference type="Pfam" id="PF00389"/>
    </source>
</evidence>
<dbReference type="PANTHER" id="PTHR42789">
    <property type="entry name" value="D-ISOMER SPECIFIC 2-HYDROXYACID DEHYDROGENASE FAMILY PROTEIN (AFU_ORTHOLOGUE AFUA_6G10090)"/>
    <property type="match status" value="1"/>
</dbReference>
<evidence type="ECO:0000256" key="1">
    <source>
        <dbReference type="ARBA" id="ARBA00005854"/>
    </source>
</evidence>
<feature type="domain" description="D-isomer specific 2-hydroxyacid dehydrogenase catalytic" evidence="5">
    <location>
        <begin position="49"/>
        <end position="342"/>
    </location>
</feature>
<evidence type="ECO:0000256" key="4">
    <source>
        <dbReference type="RuleBase" id="RU003719"/>
    </source>
</evidence>
<accession>A0A1I5CX52</accession>
<reference evidence="8" key="1">
    <citation type="submission" date="2016-10" db="EMBL/GenBank/DDBJ databases">
        <authorList>
            <person name="Varghese N."/>
            <person name="Submissions S."/>
        </authorList>
    </citation>
    <scope>NUCLEOTIDE SEQUENCE [LARGE SCALE GENOMIC DNA]</scope>
    <source>
        <strain evidence="8">DSM 43161</strain>
    </source>
</reference>
<dbReference type="EMBL" id="FOWE01000001">
    <property type="protein sequence ID" value="SFN91542.1"/>
    <property type="molecule type" value="Genomic_DNA"/>
</dbReference>
<dbReference type="SUPFAM" id="SSF52283">
    <property type="entry name" value="Formate/glycerate dehydrogenase catalytic domain-like"/>
    <property type="match status" value="1"/>
</dbReference>
<sequence length="369" mass="39684">MASPRRAHVVVCVGQDYAREHVSERDLARLREKVSCDLVLTATASGAHRHVVTDPAGRHRLRGALRDADALVLGPGAPYVDAAVLADAPRLRLVGELEGDRFSPRLDLQAAWARGITAVDTSNASSYPVAEWAVAALILCFRNAGAAFREMIEPQAYVRPRTDPGFVHGGIEGRTIGLLGCGHIGRRLVRYLQPFGVDVLVHDPHLDGDLAEELGVELTSLDGVFDADGVVCLLPLTPATRGLVGAAQLQRLRPGAALVNVSRGAVVDGRALLERLLPGDVFAALDVFDPEPVPADHPIKSCRNVFLTPHIAGVTARSRPQFFALMVDELLRFTAGRRPRYELTPTVAAVRGLPAAPRGEEHETGRADR</sequence>
<evidence type="ECO:0000256" key="2">
    <source>
        <dbReference type="ARBA" id="ARBA00023002"/>
    </source>
</evidence>
<dbReference type="SUPFAM" id="SSF51735">
    <property type="entry name" value="NAD(P)-binding Rossmann-fold domains"/>
    <property type="match status" value="1"/>
</dbReference>
<dbReference type="RefSeq" id="WP_075011987.1">
    <property type="nucleotide sequence ID" value="NZ_FOWE01000001.1"/>
</dbReference>
<feature type="domain" description="D-isomer specific 2-hydroxyacid dehydrogenase NAD-binding" evidence="6">
    <location>
        <begin position="142"/>
        <end position="312"/>
    </location>
</feature>
<organism evidence="7 8">
    <name type="scientific">Geodermatophilus obscurus</name>
    <dbReference type="NCBI Taxonomy" id="1861"/>
    <lineage>
        <taxon>Bacteria</taxon>
        <taxon>Bacillati</taxon>
        <taxon>Actinomycetota</taxon>
        <taxon>Actinomycetes</taxon>
        <taxon>Geodermatophilales</taxon>
        <taxon>Geodermatophilaceae</taxon>
        <taxon>Geodermatophilus</taxon>
    </lineage>
</organism>
<dbReference type="InterPro" id="IPR036291">
    <property type="entry name" value="NAD(P)-bd_dom_sf"/>
</dbReference>
<evidence type="ECO:0000313" key="8">
    <source>
        <dbReference type="Proteomes" id="UP000183642"/>
    </source>
</evidence>
<name>A0A1I5CX52_9ACTN</name>
<dbReference type="PANTHER" id="PTHR42789:SF1">
    <property type="entry name" value="D-ISOMER SPECIFIC 2-HYDROXYACID DEHYDROGENASE FAMILY PROTEIN (AFU_ORTHOLOGUE AFUA_6G10090)"/>
    <property type="match status" value="1"/>
</dbReference>
<dbReference type="Pfam" id="PF00389">
    <property type="entry name" value="2-Hacid_dh"/>
    <property type="match status" value="1"/>
</dbReference>
<dbReference type="GO" id="GO:0016616">
    <property type="term" value="F:oxidoreductase activity, acting on the CH-OH group of donors, NAD or NADP as acceptor"/>
    <property type="evidence" value="ECO:0007669"/>
    <property type="project" value="InterPro"/>
</dbReference>
<proteinExistence type="inferred from homology"/>
<dbReference type="Proteomes" id="UP000183642">
    <property type="component" value="Unassembled WGS sequence"/>
</dbReference>
<protein>
    <submittedName>
        <fullName evidence="7">Phosphoglycerate dehydrogenase</fullName>
    </submittedName>
</protein>
<evidence type="ECO:0000313" key="7">
    <source>
        <dbReference type="EMBL" id="SFN91542.1"/>
    </source>
</evidence>
<gene>
    <name evidence="7" type="ORF">SAMN05660359_00616</name>
</gene>
<keyword evidence="3" id="KW-0520">NAD</keyword>
<dbReference type="InterPro" id="IPR006140">
    <property type="entry name" value="D-isomer_DH_NAD-bd"/>
</dbReference>
<keyword evidence="2 4" id="KW-0560">Oxidoreductase</keyword>
<dbReference type="OrthoDB" id="4324715at2"/>
<dbReference type="Gene3D" id="3.40.50.720">
    <property type="entry name" value="NAD(P)-binding Rossmann-like Domain"/>
    <property type="match status" value="2"/>
</dbReference>
<dbReference type="InterPro" id="IPR050857">
    <property type="entry name" value="D-2-hydroxyacid_DH"/>
</dbReference>
<dbReference type="Pfam" id="PF02826">
    <property type="entry name" value="2-Hacid_dh_C"/>
    <property type="match status" value="1"/>
</dbReference>